<keyword evidence="2" id="KW-1185">Reference proteome</keyword>
<dbReference type="Proteomes" id="UP000032180">
    <property type="component" value="Chromosome 7"/>
</dbReference>
<reference evidence="1 2" key="1">
    <citation type="submission" date="2012-08" db="EMBL/GenBank/DDBJ databases">
        <title>Oryza genome evolution.</title>
        <authorList>
            <person name="Wing R.A."/>
        </authorList>
    </citation>
    <scope>NUCLEOTIDE SEQUENCE</scope>
</reference>
<sequence length="101" mass="10988">MTAVGGADLPVAAPGLVSVASSVHRLVAQPCRPRRRQRQGVPFPSTRRLPEMLPNRVDCYRGVLLIILALLVRSWGVANGTADLGHIHQHHHLLLGSHKRG</sequence>
<dbReference type="EnsemblPlants" id="LPERR07G16590.1">
    <property type="protein sequence ID" value="LPERR07G16590.1"/>
    <property type="gene ID" value="LPERR07G16590"/>
</dbReference>
<evidence type="ECO:0000313" key="2">
    <source>
        <dbReference type="Proteomes" id="UP000032180"/>
    </source>
</evidence>
<accession>A0A0D9X0J0</accession>
<dbReference type="AlphaFoldDB" id="A0A0D9X0J0"/>
<dbReference type="Gramene" id="LPERR07G16590.1">
    <property type="protein sequence ID" value="LPERR07G16590.1"/>
    <property type="gene ID" value="LPERR07G16590"/>
</dbReference>
<organism evidence="1 2">
    <name type="scientific">Leersia perrieri</name>
    <dbReference type="NCBI Taxonomy" id="77586"/>
    <lineage>
        <taxon>Eukaryota</taxon>
        <taxon>Viridiplantae</taxon>
        <taxon>Streptophyta</taxon>
        <taxon>Embryophyta</taxon>
        <taxon>Tracheophyta</taxon>
        <taxon>Spermatophyta</taxon>
        <taxon>Magnoliopsida</taxon>
        <taxon>Liliopsida</taxon>
        <taxon>Poales</taxon>
        <taxon>Poaceae</taxon>
        <taxon>BOP clade</taxon>
        <taxon>Oryzoideae</taxon>
        <taxon>Oryzeae</taxon>
        <taxon>Oryzinae</taxon>
        <taxon>Leersia</taxon>
    </lineage>
</organism>
<evidence type="ECO:0000313" key="1">
    <source>
        <dbReference type="EnsemblPlants" id="LPERR07G16590.1"/>
    </source>
</evidence>
<name>A0A0D9X0J0_9ORYZ</name>
<reference evidence="1" key="3">
    <citation type="submission" date="2015-04" db="UniProtKB">
        <authorList>
            <consortium name="EnsemblPlants"/>
        </authorList>
    </citation>
    <scope>IDENTIFICATION</scope>
</reference>
<reference evidence="2" key="2">
    <citation type="submission" date="2013-12" db="EMBL/GenBank/DDBJ databases">
        <authorList>
            <person name="Yu Y."/>
            <person name="Lee S."/>
            <person name="de Baynast K."/>
            <person name="Wissotski M."/>
            <person name="Liu L."/>
            <person name="Talag J."/>
            <person name="Goicoechea J."/>
            <person name="Angelova A."/>
            <person name="Jetty R."/>
            <person name="Kudrna D."/>
            <person name="Golser W."/>
            <person name="Rivera L."/>
            <person name="Zhang J."/>
            <person name="Wing R."/>
        </authorList>
    </citation>
    <scope>NUCLEOTIDE SEQUENCE</scope>
</reference>
<protein>
    <submittedName>
        <fullName evidence="1">Uncharacterized protein</fullName>
    </submittedName>
</protein>
<proteinExistence type="predicted"/>
<dbReference type="HOGENOM" id="CLU_2295742_0_0_1"/>